<gene>
    <name evidence="1" type="ORF">Poly51_06640</name>
</gene>
<dbReference type="AlphaFoldDB" id="A0A5C6FK01"/>
<comment type="caution">
    <text evidence="1">The sequence shown here is derived from an EMBL/GenBank/DDBJ whole genome shotgun (WGS) entry which is preliminary data.</text>
</comment>
<dbReference type="RefSeq" id="WP_146454147.1">
    <property type="nucleotide sequence ID" value="NZ_SJPW01000001.1"/>
</dbReference>
<dbReference type="Proteomes" id="UP000318288">
    <property type="component" value="Unassembled WGS sequence"/>
</dbReference>
<proteinExistence type="predicted"/>
<reference evidence="1 2" key="1">
    <citation type="submission" date="2019-02" db="EMBL/GenBank/DDBJ databases">
        <title>Deep-cultivation of Planctomycetes and their phenomic and genomic characterization uncovers novel biology.</title>
        <authorList>
            <person name="Wiegand S."/>
            <person name="Jogler M."/>
            <person name="Boedeker C."/>
            <person name="Pinto D."/>
            <person name="Vollmers J."/>
            <person name="Rivas-Marin E."/>
            <person name="Kohn T."/>
            <person name="Peeters S.H."/>
            <person name="Heuer A."/>
            <person name="Rast P."/>
            <person name="Oberbeckmann S."/>
            <person name="Bunk B."/>
            <person name="Jeske O."/>
            <person name="Meyerdierks A."/>
            <person name="Storesund J.E."/>
            <person name="Kallscheuer N."/>
            <person name="Luecker S."/>
            <person name="Lage O.M."/>
            <person name="Pohl T."/>
            <person name="Merkel B.J."/>
            <person name="Hornburger P."/>
            <person name="Mueller R.-W."/>
            <person name="Bruemmer F."/>
            <person name="Labrenz M."/>
            <person name="Spormann A.M."/>
            <person name="Op Den Camp H."/>
            <person name="Overmann J."/>
            <person name="Amann R."/>
            <person name="Jetten M.S.M."/>
            <person name="Mascher T."/>
            <person name="Medema M.H."/>
            <person name="Devos D.P."/>
            <person name="Kaster A.-K."/>
            <person name="Ovreas L."/>
            <person name="Rohde M."/>
            <person name="Galperin M.Y."/>
            <person name="Jogler C."/>
        </authorList>
    </citation>
    <scope>NUCLEOTIDE SEQUENCE [LARGE SCALE GENOMIC DNA]</scope>
    <source>
        <strain evidence="1 2">Poly51</strain>
    </source>
</reference>
<name>A0A5C6FK01_9BACT</name>
<dbReference type="EMBL" id="SJPW01000001">
    <property type="protein sequence ID" value="TWU60389.1"/>
    <property type="molecule type" value="Genomic_DNA"/>
</dbReference>
<evidence type="ECO:0000313" key="2">
    <source>
        <dbReference type="Proteomes" id="UP000318288"/>
    </source>
</evidence>
<protein>
    <submittedName>
        <fullName evidence="1">Uncharacterized protein</fullName>
    </submittedName>
</protein>
<accession>A0A5C6FK01</accession>
<organism evidence="1 2">
    <name type="scientific">Rubripirellula tenax</name>
    <dbReference type="NCBI Taxonomy" id="2528015"/>
    <lineage>
        <taxon>Bacteria</taxon>
        <taxon>Pseudomonadati</taxon>
        <taxon>Planctomycetota</taxon>
        <taxon>Planctomycetia</taxon>
        <taxon>Pirellulales</taxon>
        <taxon>Pirellulaceae</taxon>
        <taxon>Rubripirellula</taxon>
    </lineage>
</organism>
<keyword evidence="2" id="KW-1185">Reference proteome</keyword>
<evidence type="ECO:0000313" key="1">
    <source>
        <dbReference type="EMBL" id="TWU60389.1"/>
    </source>
</evidence>
<sequence>MRPSLFVVFLFLGALCGFPDVALVAQKVVDLAAIAGLMVTIILRIERKTTVVIPALLPEMFATDKSAHHTFISRSILSQVLPLRADL</sequence>